<reference evidence="4" key="1">
    <citation type="journal article" date="2014" name="Int. J. Syst. Evol. Microbiol.">
        <title>Complete genome sequence of Corynebacterium casei LMG S-19264T (=DSM 44701T), isolated from a smear-ripened cheese.</title>
        <authorList>
            <consortium name="US DOE Joint Genome Institute (JGI-PGF)"/>
            <person name="Walter F."/>
            <person name="Albersmeier A."/>
            <person name="Kalinowski J."/>
            <person name="Ruckert C."/>
        </authorList>
    </citation>
    <scope>NUCLEOTIDE SEQUENCE</scope>
    <source>
        <strain evidence="4">VKM Ac-1321</strain>
    </source>
</reference>
<organism evidence="4 5">
    <name type="scientific">Dactylosporangium matsuzakiense</name>
    <dbReference type="NCBI Taxonomy" id="53360"/>
    <lineage>
        <taxon>Bacteria</taxon>
        <taxon>Bacillati</taxon>
        <taxon>Actinomycetota</taxon>
        <taxon>Actinomycetes</taxon>
        <taxon>Micromonosporales</taxon>
        <taxon>Micromonosporaceae</taxon>
        <taxon>Dactylosporangium</taxon>
    </lineage>
</organism>
<keyword evidence="2" id="KW-0012">Acyltransferase</keyword>
<dbReference type="EMBL" id="BSFP01000020">
    <property type="protein sequence ID" value="GLL02073.1"/>
    <property type="molecule type" value="Genomic_DNA"/>
</dbReference>
<accession>A0A9W6KJ00</accession>
<dbReference type="Pfam" id="PF00583">
    <property type="entry name" value="Acetyltransf_1"/>
    <property type="match status" value="1"/>
</dbReference>
<dbReference type="PIRSF" id="PIRSF021603">
    <property type="entry name" value="UCP21603_acetyltransf"/>
    <property type="match status" value="1"/>
</dbReference>
<dbReference type="CDD" id="cd04301">
    <property type="entry name" value="NAT_SF"/>
    <property type="match status" value="1"/>
</dbReference>
<dbReference type="InterPro" id="IPR050832">
    <property type="entry name" value="Bact_Acetyltransf"/>
</dbReference>
<keyword evidence="1" id="KW-0808">Transferase</keyword>
<evidence type="ECO:0000256" key="1">
    <source>
        <dbReference type="ARBA" id="ARBA00022679"/>
    </source>
</evidence>
<feature type="domain" description="N-acetyltransferase" evidence="3">
    <location>
        <begin position="108"/>
        <end position="249"/>
    </location>
</feature>
<comment type="caution">
    <text evidence="4">The sequence shown here is derived from an EMBL/GenBank/DDBJ whole genome shotgun (WGS) entry which is preliminary data.</text>
</comment>
<evidence type="ECO:0000259" key="3">
    <source>
        <dbReference type="PROSITE" id="PS51186"/>
    </source>
</evidence>
<dbReference type="SUPFAM" id="SSF55729">
    <property type="entry name" value="Acyl-CoA N-acyltransferases (Nat)"/>
    <property type="match status" value="1"/>
</dbReference>
<evidence type="ECO:0000313" key="4">
    <source>
        <dbReference type="EMBL" id="GLL02073.1"/>
    </source>
</evidence>
<dbReference type="InterPro" id="IPR000182">
    <property type="entry name" value="GNAT_dom"/>
</dbReference>
<evidence type="ECO:0000256" key="2">
    <source>
        <dbReference type="ARBA" id="ARBA00023315"/>
    </source>
</evidence>
<evidence type="ECO:0000313" key="5">
    <source>
        <dbReference type="Proteomes" id="UP001143480"/>
    </source>
</evidence>
<gene>
    <name evidence="4" type="ORF">GCM10017581_038150</name>
</gene>
<dbReference type="Gene3D" id="3.40.630.30">
    <property type="match status" value="1"/>
</dbReference>
<dbReference type="PANTHER" id="PTHR43877">
    <property type="entry name" value="AMINOALKYLPHOSPHONATE N-ACETYLTRANSFERASE-RELATED-RELATED"/>
    <property type="match status" value="1"/>
</dbReference>
<dbReference type="Proteomes" id="UP001143480">
    <property type="component" value="Unassembled WGS sequence"/>
</dbReference>
<dbReference type="GO" id="GO:0016747">
    <property type="term" value="F:acyltransferase activity, transferring groups other than amino-acyl groups"/>
    <property type="evidence" value="ECO:0007669"/>
    <property type="project" value="InterPro"/>
</dbReference>
<name>A0A9W6KJ00_9ACTN</name>
<dbReference type="PROSITE" id="PS51186">
    <property type="entry name" value="GNAT"/>
    <property type="match status" value="1"/>
</dbReference>
<reference evidence="4" key="2">
    <citation type="submission" date="2023-01" db="EMBL/GenBank/DDBJ databases">
        <authorList>
            <person name="Sun Q."/>
            <person name="Evtushenko L."/>
        </authorList>
    </citation>
    <scope>NUCLEOTIDE SEQUENCE</scope>
    <source>
        <strain evidence="4">VKM Ac-1321</strain>
    </source>
</reference>
<sequence length="249" mass="27168">MAERVSMAGLAWWRQDARIFGYGSRRNLESLCWVGANLIPVHATTAAIAAFAEMVAGEPRGCSSIVGSAEAVLGLWSHLAPTWGPSRDVRPNQPLMAISNPSPIAPDPGVRLVRPDEIDMLFPAAVAMYTEEVGVSPTADGGERSYRERIAELIRARRAYARFHNGRVIFKAELAVVTKHTAQIQGVWTDPELRGHGLATAGIAAVVRDALRRVAPSVSLYVNDYNLPARRVYERCGFQQVGTFATVLF</sequence>
<dbReference type="InterPro" id="IPR025289">
    <property type="entry name" value="DUF4081"/>
</dbReference>
<dbReference type="InterPro" id="IPR016181">
    <property type="entry name" value="Acyl_CoA_acyltransferase"/>
</dbReference>
<dbReference type="Pfam" id="PF13312">
    <property type="entry name" value="DUF4081"/>
    <property type="match status" value="1"/>
</dbReference>
<dbReference type="AlphaFoldDB" id="A0A9W6KJ00"/>
<proteinExistence type="predicted"/>
<protein>
    <submittedName>
        <fullName evidence="4">N-acetyltransferase GCN5</fullName>
    </submittedName>
</protein>
<keyword evidence="5" id="KW-1185">Reference proteome</keyword>
<dbReference type="InterPro" id="IPR016794">
    <property type="entry name" value="UCP21603_acetyltransf"/>
</dbReference>